<evidence type="ECO:0000313" key="1">
    <source>
        <dbReference type="EMBL" id="TKR80780.1"/>
    </source>
</evidence>
<reference evidence="1 2" key="1">
    <citation type="journal article" date="2015" name="Genome Biol.">
        <title>Comparative genomics of Steinernema reveals deeply conserved gene regulatory networks.</title>
        <authorList>
            <person name="Dillman A.R."/>
            <person name="Macchietto M."/>
            <person name="Porter C.F."/>
            <person name="Rogers A."/>
            <person name="Williams B."/>
            <person name="Antoshechkin I."/>
            <person name="Lee M.M."/>
            <person name="Goodwin Z."/>
            <person name="Lu X."/>
            <person name="Lewis E.E."/>
            <person name="Goodrich-Blair H."/>
            <person name="Stock S.P."/>
            <person name="Adams B.J."/>
            <person name="Sternberg P.W."/>
            <person name="Mortazavi A."/>
        </authorList>
    </citation>
    <scope>NUCLEOTIDE SEQUENCE [LARGE SCALE GENOMIC DNA]</scope>
    <source>
        <strain evidence="1 2">ALL</strain>
    </source>
</reference>
<dbReference type="Proteomes" id="UP000298663">
    <property type="component" value="Unassembled WGS sequence"/>
</dbReference>
<dbReference type="AlphaFoldDB" id="A0A4U5NDT0"/>
<dbReference type="EMBL" id="AZBU02000004">
    <property type="protein sequence ID" value="TKR80780.1"/>
    <property type="molecule type" value="Genomic_DNA"/>
</dbReference>
<gene>
    <name evidence="1" type="ORF">L596_014789</name>
</gene>
<sequence length="283" mass="33507">MNWSHRDFQDHCENDIEGIEEAHQTFVQQREGIMERTFGKRGKSTNFVKTETTSWAFSLQQPYQRRIDEVVTRWSSNEQMLNDVYQERVPQNAVQELNALADAVEDLMRSAQIAHNPENYVSEVRSLRRTYSPGSEGDREYRDKYIEERVTPQDHFSVRRGHSMWIRNFSKNTPHNIARWNFYHAHDRNMLEDMFKQYQRGYDGPVNSSGCKTCKETKHRVHLEGSEQRQELCLAECFCGQRQQATNARAGRTMRSTEYSLEFVLQWSKERTSLASQLTRLFF</sequence>
<accession>A0A4U5NDT0</accession>
<name>A0A4U5NDT0_STECR</name>
<protein>
    <submittedName>
        <fullName evidence="1">Uncharacterized protein</fullName>
    </submittedName>
</protein>
<reference evidence="1 2" key="2">
    <citation type="journal article" date="2019" name="G3 (Bethesda)">
        <title>Hybrid Assembly of the Genome of the Entomopathogenic Nematode Steinernema carpocapsae Identifies the X-Chromosome.</title>
        <authorList>
            <person name="Serra L."/>
            <person name="Macchietto M."/>
            <person name="Macias-Munoz A."/>
            <person name="McGill C.J."/>
            <person name="Rodriguez I.M."/>
            <person name="Rodriguez B."/>
            <person name="Murad R."/>
            <person name="Mortazavi A."/>
        </authorList>
    </citation>
    <scope>NUCLEOTIDE SEQUENCE [LARGE SCALE GENOMIC DNA]</scope>
    <source>
        <strain evidence="1 2">ALL</strain>
    </source>
</reference>
<organism evidence="1 2">
    <name type="scientific">Steinernema carpocapsae</name>
    <name type="common">Entomopathogenic nematode</name>
    <dbReference type="NCBI Taxonomy" id="34508"/>
    <lineage>
        <taxon>Eukaryota</taxon>
        <taxon>Metazoa</taxon>
        <taxon>Ecdysozoa</taxon>
        <taxon>Nematoda</taxon>
        <taxon>Chromadorea</taxon>
        <taxon>Rhabditida</taxon>
        <taxon>Tylenchina</taxon>
        <taxon>Panagrolaimomorpha</taxon>
        <taxon>Strongyloidoidea</taxon>
        <taxon>Steinernematidae</taxon>
        <taxon>Steinernema</taxon>
    </lineage>
</organism>
<comment type="caution">
    <text evidence="1">The sequence shown here is derived from an EMBL/GenBank/DDBJ whole genome shotgun (WGS) entry which is preliminary data.</text>
</comment>
<proteinExistence type="predicted"/>
<keyword evidence="2" id="KW-1185">Reference proteome</keyword>
<evidence type="ECO:0000313" key="2">
    <source>
        <dbReference type="Proteomes" id="UP000298663"/>
    </source>
</evidence>